<dbReference type="PANTHER" id="PTHR47053:SF3">
    <property type="entry name" value="GAMMA-D-GLUTAMYL-L-LYSINE DIPEPTIDYL-PEPTIDASE"/>
    <property type="match status" value="1"/>
</dbReference>
<evidence type="ECO:0000259" key="6">
    <source>
        <dbReference type="PROSITE" id="PS51935"/>
    </source>
</evidence>
<protein>
    <submittedName>
        <fullName evidence="7">C40 family peptidase</fullName>
    </submittedName>
</protein>
<dbReference type="SUPFAM" id="SSF54001">
    <property type="entry name" value="Cysteine proteinases"/>
    <property type="match status" value="1"/>
</dbReference>
<dbReference type="PROSITE" id="PS51935">
    <property type="entry name" value="NLPC_P60"/>
    <property type="match status" value="1"/>
</dbReference>
<evidence type="ECO:0000313" key="8">
    <source>
        <dbReference type="Proteomes" id="UP001180087"/>
    </source>
</evidence>
<dbReference type="Pfam" id="PF00877">
    <property type="entry name" value="NLPC_P60"/>
    <property type="match status" value="1"/>
</dbReference>
<dbReference type="InterPro" id="IPR057812">
    <property type="entry name" value="SH3_YKFC_2nd"/>
</dbReference>
<reference evidence="7" key="1">
    <citation type="submission" date="2023-06" db="EMBL/GenBank/DDBJ databases">
        <title>A Treasure from Seagulls: Isolation and Description of Aciduricobacillus qingdaonensis gen. nov., sp. nov., a Rare Obligately Uric Acid-utilizing Member in the Family Bacillaceae.</title>
        <authorList>
            <person name="Liu W."/>
            <person name="Wang B."/>
        </authorList>
    </citation>
    <scope>NUCLEOTIDE SEQUENCE</scope>
    <source>
        <strain evidence="7">44XB</strain>
    </source>
</reference>
<dbReference type="Gene3D" id="2.30.30.40">
    <property type="entry name" value="SH3 Domains"/>
    <property type="match status" value="2"/>
</dbReference>
<evidence type="ECO:0000256" key="3">
    <source>
        <dbReference type="ARBA" id="ARBA00022801"/>
    </source>
</evidence>
<organism evidence="7 8">
    <name type="scientific">Aciduricibacillus chroicocephali</name>
    <dbReference type="NCBI Taxonomy" id="3054939"/>
    <lineage>
        <taxon>Bacteria</taxon>
        <taxon>Bacillati</taxon>
        <taxon>Bacillota</taxon>
        <taxon>Bacilli</taxon>
        <taxon>Bacillales</taxon>
        <taxon>Bacillaceae</taxon>
        <taxon>Aciduricibacillus</taxon>
    </lineage>
</organism>
<name>A0ABY9KXE4_9BACI</name>
<dbReference type="Pfam" id="PF23795">
    <property type="entry name" value="SH3_YKFC_2nd"/>
    <property type="match status" value="1"/>
</dbReference>
<dbReference type="InterPro" id="IPR038765">
    <property type="entry name" value="Papain-like_cys_pep_sf"/>
</dbReference>
<evidence type="ECO:0000256" key="2">
    <source>
        <dbReference type="ARBA" id="ARBA00022670"/>
    </source>
</evidence>
<dbReference type="InterPro" id="IPR000064">
    <property type="entry name" value="NLP_P60_dom"/>
</dbReference>
<dbReference type="Gene3D" id="3.90.1720.10">
    <property type="entry name" value="endopeptidase domain like (from Nostoc punctiforme)"/>
    <property type="match status" value="1"/>
</dbReference>
<feature type="domain" description="NlpC/P60" evidence="6">
    <location>
        <begin position="205"/>
        <end position="329"/>
    </location>
</feature>
<evidence type="ECO:0000256" key="4">
    <source>
        <dbReference type="ARBA" id="ARBA00022807"/>
    </source>
</evidence>
<dbReference type="Proteomes" id="UP001180087">
    <property type="component" value="Chromosome"/>
</dbReference>
<evidence type="ECO:0000313" key="7">
    <source>
        <dbReference type="EMBL" id="WLV25422.1"/>
    </source>
</evidence>
<dbReference type="PANTHER" id="PTHR47053">
    <property type="entry name" value="MUREIN DD-ENDOPEPTIDASE MEPH-RELATED"/>
    <property type="match status" value="1"/>
</dbReference>
<gene>
    <name evidence="7" type="ORF">QR721_04125</name>
</gene>
<dbReference type="Pfam" id="PF18348">
    <property type="entry name" value="SH3_16"/>
    <property type="match status" value="1"/>
</dbReference>
<dbReference type="RefSeq" id="WP_348029211.1">
    <property type="nucleotide sequence ID" value="NZ_CP129113.1"/>
</dbReference>
<proteinExistence type="inferred from homology"/>
<keyword evidence="8" id="KW-1185">Reference proteome</keyword>
<keyword evidence="5" id="KW-0732">Signal</keyword>
<dbReference type="InterPro" id="IPR041382">
    <property type="entry name" value="SH3_16"/>
</dbReference>
<evidence type="ECO:0000256" key="1">
    <source>
        <dbReference type="ARBA" id="ARBA00007074"/>
    </source>
</evidence>
<accession>A0ABY9KXE4</accession>
<feature type="chain" id="PRO_5045819756" evidence="5">
    <location>
        <begin position="23"/>
        <end position="330"/>
    </location>
</feature>
<keyword evidence="2" id="KW-0645">Protease</keyword>
<keyword evidence="3" id="KW-0378">Hydrolase</keyword>
<keyword evidence="4" id="KW-0788">Thiol protease</keyword>
<comment type="similarity">
    <text evidence="1">Belongs to the peptidase C40 family.</text>
</comment>
<sequence>MKKKILLIASLLMLCFPVSSFAKSGTSIKQAYINVPVINVWKDPVLRQIDKPAAKKNADIEKWIKSMNYHSKLALVGKLDTQVLYGEGVLITSQKKGWSKISIPSQIVPGKKNGYTGWVPTEQLVFSKSFDKQQSKPFASITSKSALLYRDAALSKKAMNLSFNTRLPILEIKNGNAKVITPDGSAKWLKKGNFKAFKDSKEIPAPTGQNLVKTGRQFLNLPYLWAGLSGFGFDCSGFTYAMHRANGIDIPRDSTAQAKSGQALKKSQLKPGDLLFFAHNNGKGKVHHVAMYAGGGKMIHSPNTASSIRIDSINAPGYKNEYAGARRYYK</sequence>
<feature type="signal peptide" evidence="5">
    <location>
        <begin position="1"/>
        <end position="22"/>
    </location>
</feature>
<dbReference type="InterPro" id="IPR051202">
    <property type="entry name" value="Peptidase_C40"/>
</dbReference>
<dbReference type="EMBL" id="CP129113">
    <property type="protein sequence ID" value="WLV25422.1"/>
    <property type="molecule type" value="Genomic_DNA"/>
</dbReference>
<evidence type="ECO:0000256" key="5">
    <source>
        <dbReference type="SAM" id="SignalP"/>
    </source>
</evidence>